<organism evidence="1 2">
    <name type="scientific">Trichonephila clavata</name>
    <name type="common">Joro spider</name>
    <name type="synonym">Nephila clavata</name>
    <dbReference type="NCBI Taxonomy" id="2740835"/>
    <lineage>
        <taxon>Eukaryota</taxon>
        <taxon>Metazoa</taxon>
        <taxon>Ecdysozoa</taxon>
        <taxon>Arthropoda</taxon>
        <taxon>Chelicerata</taxon>
        <taxon>Arachnida</taxon>
        <taxon>Araneae</taxon>
        <taxon>Araneomorphae</taxon>
        <taxon>Entelegynae</taxon>
        <taxon>Araneoidea</taxon>
        <taxon>Nephilidae</taxon>
        <taxon>Trichonephila</taxon>
    </lineage>
</organism>
<sequence length="98" mass="11615">MYEKKFELFISIDSETVPCAVAIIETFFFENPEDKERDVTTIVTSHSINPFWETTASEKEQRHHRVTNAKATKKAQRIDCHLQYRISPRRILRLIHEP</sequence>
<comment type="caution">
    <text evidence="1">The sequence shown here is derived from an EMBL/GenBank/DDBJ whole genome shotgun (WGS) entry which is preliminary data.</text>
</comment>
<gene>
    <name evidence="1" type="ORF">TNCT_135741</name>
</gene>
<dbReference type="AlphaFoldDB" id="A0A8X6LVW8"/>
<dbReference type="EMBL" id="BMAO01028182">
    <property type="protein sequence ID" value="GFR22617.1"/>
    <property type="molecule type" value="Genomic_DNA"/>
</dbReference>
<keyword evidence="2" id="KW-1185">Reference proteome</keyword>
<dbReference type="Proteomes" id="UP000887116">
    <property type="component" value="Unassembled WGS sequence"/>
</dbReference>
<evidence type="ECO:0000313" key="2">
    <source>
        <dbReference type="Proteomes" id="UP000887116"/>
    </source>
</evidence>
<proteinExistence type="predicted"/>
<protein>
    <submittedName>
        <fullName evidence="1">Uncharacterized protein</fullName>
    </submittedName>
</protein>
<evidence type="ECO:0000313" key="1">
    <source>
        <dbReference type="EMBL" id="GFR22617.1"/>
    </source>
</evidence>
<reference evidence="1" key="1">
    <citation type="submission" date="2020-07" db="EMBL/GenBank/DDBJ databases">
        <title>Multicomponent nature underlies the extraordinary mechanical properties of spider dragline silk.</title>
        <authorList>
            <person name="Kono N."/>
            <person name="Nakamura H."/>
            <person name="Mori M."/>
            <person name="Yoshida Y."/>
            <person name="Ohtoshi R."/>
            <person name="Malay A.D."/>
            <person name="Moran D.A.P."/>
            <person name="Tomita M."/>
            <person name="Numata K."/>
            <person name="Arakawa K."/>
        </authorList>
    </citation>
    <scope>NUCLEOTIDE SEQUENCE</scope>
</reference>
<name>A0A8X6LVW8_TRICU</name>
<accession>A0A8X6LVW8</accession>